<accession>A0A803QYP4</accession>
<keyword evidence="2" id="KW-1185">Reference proteome</keyword>
<dbReference type="Gramene" id="novel_model_2987_5bd9a17a">
    <property type="protein sequence ID" value="cds.novel_model_2987_5bd9a17a"/>
    <property type="gene ID" value="novel_gene_1594_5bd9a17a"/>
</dbReference>
<evidence type="ECO:0000313" key="2">
    <source>
        <dbReference type="Proteomes" id="UP000596661"/>
    </source>
</evidence>
<dbReference type="EnsemblPlants" id="novel_model_2987_5bd9a17a">
    <property type="protein sequence ID" value="cds.novel_model_2987_5bd9a17a"/>
    <property type="gene ID" value="novel_gene_1594_5bd9a17a"/>
</dbReference>
<reference evidence="1" key="1">
    <citation type="submission" date="2018-11" db="EMBL/GenBank/DDBJ databases">
        <authorList>
            <person name="Grassa J C."/>
        </authorList>
    </citation>
    <scope>NUCLEOTIDE SEQUENCE [LARGE SCALE GENOMIC DNA]</scope>
</reference>
<name>A0A803QYP4_CANSA</name>
<dbReference type="Proteomes" id="UP000596661">
    <property type="component" value="Chromosome 4"/>
</dbReference>
<evidence type="ECO:0000313" key="1">
    <source>
        <dbReference type="EnsemblPlants" id="cds.novel_model_2987_5bd9a17a"/>
    </source>
</evidence>
<organism evidence="1 2">
    <name type="scientific">Cannabis sativa</name>
    <name type="common">Hemp</name>
    <name type="synonym">Marijuana</name>
    <dbReference type="NCBI Taxonomy" id="3483"/>
    <lineage>
        <taxon>Eukaryota</taxon>
        <taxon>Viridiplantae</taxon>
        <taxon>Streptophyta</taxon>
        <taxon>Embryophyta</taxon>
        <taxon>Tracheophyta</taxon>
        <taxon>Spermatophyta</taxon>
        <taxon>Magnoliopsida</taxon>
        <taxon>eudicotyledons</taxon>
        <taxon>Gunneridae</taxon>
        <taxon>Pentapetalae</taxon>
        <taxon>rosids</taxon>
        <taxon>fabids</taxon>
        <taxon>Rosales</taxon>
        <taxon>Cannabaceae</taxon>
        <taxon>Cannabis</taxon>
    </lineage>
</organism>
<reference evidence="1" key="2">
    <citation type="submission" date="2021-03" db="UniProtKB">
        <authorList>
            <consortium name="EnsemblPlants"/>
        </authorList>
    </citation>
    <scope>IDENTIFICATION</scope>
</reference>
<dbReference type="AlphaFoldDB" id="A0A803QYP4"/>
<dbReference type="EMBL" id="UZAU01000366">
    <property type="status" value="NOT_ANNOTATED_CDS"/>
    <property type="molecule type" value="Genomic_DNA"/>
</dbReference>
<sequence length="78" mass="9081">MAPIVHVTLYCWSKNRICYKSSEEQVWECKRGTAEFWFGLNKCSVSERTYPLLSGHVCMWTGDDYISGKELLTKKNIL</sequence>
<proteinExistence type="predicted"/>
<protein>
    <submittedName>
        <fullName evidence="1">Uncharacterized protein</fullName>
    </submittedName>
</protein>